<evidence type="ECO:0000313" key="8">
    <source>
        <dbReference type="EMBL" id="CAH0046478.1"/>
    </source>
</evidence>
<dbReference type="SMART" id="SM00275">
    <property type="entry name" value="G_alpha"/>
    <property type="match status" value="1"/>
</dbReference>
<feature type="binding site" evidence="5">
    <location>
        <begin position="322"/>
        <end position="327"/>
    </location>
    <ligand>
        <name>GTP</name>
        <dbReference type="ChEBI" id="CHEBI:37565"/>
    </ligand>
</feature>
<dbReference type="InterPro" id="IPR001019">
    <property type="entry name" value="Gprotein_alpha_su"/>
</dbReference>
<keyword evidence="2 5" id="KW-0547">Nucleotide-binding</keyword>
<feature type="binding site" evidence="6">
    <location>
        <position position="326"/>
    </location>
    <ligand>
        <name>Mg(2+)</name>
        <dbReference type="ChEBI" id="CHEBI:18420"/>
    </ligand>
</feature>
<reference evidence="8" key="1">
    <citation type="submission" date="2021-10" db="EMBL/GenBank/DDBJ databases">
        <authorList>
            <person name="Piombo E."/>
        </authorList>
    </citation>
    <scope>NUCLEOTIDE SEQUENCE</scope>
</reference>
<dbReference type="GO" id="GO:0005525">
    <property type="term" value="F:GTP binding"/>
    <property type="evidence" value="ECO:0007669"/>
    <property type="project" value="UniProtKB-KW"/>
</dbReference>
<dbReference type="Gene3D" id="3.40.50.300">
    <property type="entry name" value="P-loop containing nucleotide triphosphate hydrolases"/>
    <property type="match status" value="1"/>
</dbReference>
<protein>
    <recommendedName>
        <fullName evidence="10">G-protein alpha subunit-domain-containing protein</fullName>
    </recommendedName>
</protein>
<sequence length="630" mass="70148">MDPASVIGLAGAVAGLADVIARTVLTLTDLRNAYNQSDFKLSALICQLATLKASLSHIAGMVNTPYGNAPSPSIQFCEDLRVSMYGCEAMVSALDARLAKFHQNKANGLSILGKIEVVLDDSTIDEYLSMLNNQTNALQLLLTTLQCQTSLAIDRKLQESSSRRIIDQVRDDTSSLVSLYDTASLASTKSTGAQDVSTTTPVSFSFDPEIFTSRVYQTAMRYQLRVSGNDDGVDESDIASSRLGINRRFSFSVHSEKAFDLEDSPLVIPDQGGTNQNPTSKIASHPRSTRGETAKIIPSKTSLPRTEISNVSKKILLIGSSESGKSTLIKSLSCAFDPFDEQTRQTYIEEIVENCVETMRLLVIETDIDRVGGDSGLQKECRLLMEDDNDRRDGLKMRKNLAGAISSIWQNSEMQLRFEHRRQHQEMYYLPTSSEYFLDSASRLADPNYLPTDSDILRSYCKTSGVCTFEFNSAGRSYNFYDVGGARSQRRKWIELFPKADIFMWTFDICCSGEVSQDHGGDSMEEQLELWEFVVNHHRIDFDATFVVIFTKIDKLTPAVISRLLSMPFFRGYEKDRTDVDMVLDHAAKRLATAVRGTRINVSFGRASIATSPTKMAEEAMRTLEQLHSI</sequence>
<evidence type="ECO:0000256" key="1">
    <source>
        <dbReference type="ARBA" id="ARBA00022723"/>
    </source>
</evidence>
<dbReference type="GO" id="GO:0031683">
    <property type="term" value="F:G-protein beta/gamma-subunit complex binding"/>
    <property type="evidence" value="ECO:0007669"/>
    <property type="project" value="InterPro"/>
</dbReference>
<evidence type="ECO:0008006" key="10">
    <source>
        <dbReference type="Google" id="ProtNLM"/>
    </source>
</evidence>
<dbReference type="PROSITE" id="PS51882">
    <property type="entry name" value="G_ALPHA"/>
    <property type="match status" value="1"/>
</dbReference>
<evidence type="ECO:0000256" key="5">
    <source>
        <dbReference type="PIRSR" id="PIRSR601019-1"/>
    </source>
</evidence>
<dbReference type="Proteomes" id="UP000775872">
    <property type="component" value="Unassembled WGS sequence"/>
</dbReference>
<dbReference type="EMBL" id="CABFOC020000015">
    <property type="protein sequence ID" value="CAH0046478.1"/>
    <property type="molecule type" value="Genomic_DNA"/>
</dbReference>
<dbReference type="Gene3D" id="1.10.400.10">
    <property type="entry name" value="GI Alpha 1, domain 2-like"/>
    <property type="match status" value="1"/>
</dbReference>
<comment type="caution">
    <text evidence="8">The sequence shown here is derived from an EMBL/GenBank/DDBJ whole genome shotgun (WGS) entry which is preliminary data.</text>
</comment>
<dbReference type="AlphaFoldDB" id="A0A9P0EEF1"/>
<evidence type="ECO:0000313" key="9">
    <source>
        <dbReference type="Proteomes" id="UP000775872"/>
    </source>
</evidence>
<evidence type="ECO:0000256" key="3">
    <source>
        <dbReference type="ARBA" id="ARBA00023134"/>
    </source>
</evidence>
<proteinExistence type="predicted"/>
<dbReference type="OrthoDB" id="5817230at2759"/>
<dbReference type="PANTHER" id="PTHR10218">
    <property type="entry name" value="GTP-BINDING PROTEIN ALPHA SUBUNIT"/>
    <property type="match status" value="1"/>
</dbReference>
<keyword evidence="3 5" id="KW-0342">GTP-binding</keyword>
<dbReference type="GO" id="GO:0005834">
    <property type="term" value="C:heterotrimeric G-protein complex"/>
    <property type="evidence" value="ECO:0007669"/>
    <property type="project" value="TreeGrafter"/>
</dbReference>
<dbReference type="GO" id="GO:0007188">
    <property type="term" value="P:adenylate cyclase-modulating G protein-coupled receptor signaling pathway"/>
    <property type="evidence" value="ECO:0007669"/>
    <property type="project" value="TreeGrafter"/>
</dbReference>
<dbReference type="GO" id="GO:0005737">
    <property type="term" value="C:cytoplasm"/>
    <property type="evidence" value="ECO:0007669"/>
    <property type="project" value="TreeGrafter"/>
</dbReference>
<keyword evidence="9" id="KW-1185">Reference proteome</keyword>
<feature type="region of interest" description="Disordered" evidence="7">
    <location>
        <begin position="269"/>
        <end position="292"/>
    </location>
</feature>
<dbReference type="GO" id="GO:0001664">
    <property type="term" value="F:G protein-coupled receptor binding"/>
    <property type="evidence" value="ECO:0007669"/>
    <property type="project" value="TreeGrafter"/>
</dbReference>
<dbReference type="PANTHER" id="PTHR10218:SF302">
    <property type="entry name" value="GUANINE NUCLEOTIDE-BINDING PROTEIN ALPHA-5 SUBUNIT"/>
    <property type="match status" value="1"/>
</dbReference>
<feature type="compositionally biased region" description="Polar residues" evidence="7">
    <location>
        <begin position="272"/>
        <end position="282"/>
    </location>
</feature>
<feature type="binding site" evidence="5">
    <location>
        <begin position="457"/>
        <end position="463"/>
    </location>
    <ligand>
        <name>GTP</name>
        <dbReference type="ChEBI" id="CHEBI:37565"/>
    </ligand>
</feature>
<accession>A0A9P0EEF1</accession>
<gene>
    <name evidence="8" type="ORF">CSOL1703_00012710</name>
</gene>
<dbReference type="InterPro" id="IPR011025">
    <property type="entry name" value="GproteinA_insert"/>
</dbReference>
<feature type="binding site" evidence="6">
    <location>
        <position position="463"/>
    </location>
    <ligand>
        <name>Mg(2+)</name>
        <dbReference type="ChEBI" id="CHEBI:18420"/>
    </ligand>
</feature>
<keyword evidence="4" id="KW-0807">Transducer</keyword>
<dbReference type="SUPFAM" id="SSF52540">
    <property type="entry name" value="P-loop containing nucleoside triphosphate hydrolases"/>
    <property type="match status" value="1"/>
</dbReference>
<evidence type="ECO:0000256" key="6">
    <source>
        <dbReference type="PIRSR" id="PIRSR601019-2"/>
    </source>
</evidence>
<name>A0A9P0EEF1_9HYPO</name>
<keyword evidence="1 6" id="KW-0479">Metal-binding</keyword>
<dbReference type="SUPFAM" id="SSF47895">
    <property type="entry name" value="Transducin (alpha subunit), insertion domain"/>
    <property type="match status" value="1"/>
</dbReference>
<evidence type="ECO:0000256" key="7">
    <source>
        <dbReference type="SAM" id="MobiDB-lite"/>
    </source>
</evidence>
<dbReference type="InterPro" id="IPR027417">
    <property type="entry name" value="P-loop_NTPase"/>
</dbReference>
<keyword evidence="6" id="KW-0460">Magnesium</keyword>
<dbReference type="GO" id="GO:0046872">
    <property type="term" value="F:metal ion binding"/>
    <property type="evidence" value="ECO:0007669"/>
    <property type="project" value="UniProtKB-KW"/>
</dbReference>
<dbReference type="GO" id="GO:0003924">
    <property type="term" value="F:GTPase activity"/>
    <property type="evidence" value="ECO:0007669"/>
    <property type="project" value="InterPro"/>
</dbReference>
<dbReference type="Pfam" id="PF00503">
    <property type="entry name" value="G-alpha"/>
    <property type="match status" value="1"/>
</dbReference>
<evidence type="ECO:0000256" key="4">
    <source>
        <dbReference type="ARBA" id="ARBA00023224"/>
    </source>
</evidence>
<organism evidence="8 9">
    <name type="scientific">Clonostachys solani</name>
    <dbReference type="NCBI Taxonomy" id="160281"/>
    <lineage>
        <taxon>Eukaryota</taxon>
        <taxon>Fungi</taxon>
        <taxon>Dikarya</taxon>
        <taxon>Ascomycota</taxon>
        <taxon>Pezizomycotina</taxon>
        <taxon>Sordariomycetes</taxon>
        <taxon>Hypocreomycetidae</taxon>
        <taxon>Hypocreales</taxon>
        <taxon>Bionectriaceae</taxon>
        <taxon>Clonostachys</taxon>
    </lineage>
</organism>
<evidence type="ECO:0000256" key="2">
    <source>
        <dbReference type="ARBA" id="ARBA00022741"/>
    </source>
</evidence>
<dbReference type="PRINTS" id="PR00318">
    <property type="entry name" value="GPROTEINA"/>
</dbReference>